<name>A0A4R7PD78_9GAMM</name>
<dbReference type="Proteomes" id="UP000295341">
    <property type="component" value="Unassembled WGS sequence"/>
</dbReference>
<dbReference type="PROSITE" id="PS00687">
    <property type="entry name" value="ALDEHYDE_DEHYDR_GLU"/>
    <property type="match status" value="1"/>
</dbReference>
<proteinExistence type="inferred from homology"/>
<reference evidence="6 7" key="1">
    <citation type="submission" date="2019-03" db="EMBL/GenBank/DDBJ databases">
        <title>Genomic Encyclopedia of Type Strains, Phase IV (KMG-IV): sequencing the most valuable type-strain genomes for metagenomic binning, comparative biology and taxonomic classification.</title>
        <authorList>
            <person name="Goeker M."/>
        </authorList>
    </citation>
    <scope>NUCLEOTIDE SEQUENCE [LARGE SCALE GENOMIC DNA]</scope>
    <source>
        <strain evidence="6 7">DSM 26377</strain>
    </source>
</reference>
<dbReference type="InterPro" id="IPR016160">
    <property type="entry name" value="Ald_DH_CS_CYS"/>
</dbReference>
<sequence>MKTHDDVLRGRSLPGLLLIDGESVPAVSGRTFETIDPATGKVLGQVADGDAADIDRAVAAARRALEGPWSRFKPIDRQRVLLRLADLVEAHFDDLVLLDILDMGVPIGTLAPRRTRAVAMLRYYASLAVTLHGQTIENSLPGEVMTYTIKEPVGVVGAINPWNSPLVLSIWKIAPALATGCAIVLKPAEQAPLAPLRFGALCLEAGVPPGVVNVVPGHRAAGAALAEHRDVDKIAFTGSTEVGQSIIRASAGNVKRVSLELGGKSPNIVFADADLDRAVPAAAMAVFANSGQNCLAGSRLFVQRPIYDQFLERLAAFTRALRVGDPLVPETQLGPVVSHHQMTRVCDYIDKGRAAGARLLVGGKRLDDSAHANGYFIQPTVFADVDDGMAIAREEIFGPVICALPFDTEDEVIRRANATSYGLGCGIWTLNIHTAHRVMRRLRNGTVWVNCYNLLDVAVPFGGYKMSGYGRESGLEHVEEFLHTKSVLISVQ</sequence>
<dbReference type="AlphaFoldDB" id="A0A4R7PD78"/>
<dbReference type="FunFam" id="3.40.605.10:FF:000007">
    <property type="entry name" value="NAD/NADP-dependent betaine aldehyde dehydrogenase"/>
    <property type="match status" value="1"/>
</dbReference>
<dbReference type="Pfam" id="PF00171">
    <property type="entry name" value="Aldedh"/>
    <property type="match status" value="1"/>
</dbReference>
<dbReference type="Gene3D" id="3.40.309.10">
    <property type="entry name" value="Aldehyde Dehydrogenase, Chain A, domain 2"/>
    <property type="match status" value="1"/>
</dbReference>
<dbReference type="InterPro" id="IPR016161">
    <property type="entry name" value="Ald_DH/histidinol_DH"/>
</dbReference>
<keyword evidence="7" id="KW-1185">Reference proteome</keyword>
<dbReference type="PANTHER" id="PTHR11699">
    <property type="entry name" value="ALDEHYDE DEHYDROGENASE-RELATED"/>
    <property type="match status" value="1"/>
</dbReference>
<comment type="similarity">
    <text evidence="1 4">Belongs to the aldehyde dehydrogenase family.</text>
</comment>
<dbReference type="RefSeq" id="WP_133880249.1">
    <property type="nucleotide sequence ID" value="NZ_MWIN01000012.1"/>
</dbReference>
<dbReference type="PROSITE" id="PS00070">
    <property type="entry name" value="ALDEHYDE_DEHYDR_CYS"/>
    <property type="match status" value="1"/>
</dbReference>
<organism evidence="6 7">
    <name type="scientific">Panacagrimonas perspica</name>
    <dbReference type="NCBI Taxonomy" id="381431"/>
    <lineage>
        <taxon>Bacteria</taxon>
        <taxon>Pseudomonadati</taxon>
        <taxon>Pseudomonadota</taxon>
        <taxon>Gammaproteobacteria</taxon>
        <taxon>Nevskiales</taxon>
        <taxon>Nevskiaceae</taxon>
        <taxon>Panacagrimonas</taxon>
    </lineage>
</organism>
<evidence type="ECO:0000256" key="4">
    <source>
        <dbReference type="RuleBase" id="RU003345"/>
    </source>
</evidence>
<dbReference type="InterPro" id="IPR015590">
    <property type="entry name" value="Aldehyde_DH_dom"/>
</dbReference>
<evidence type="ECO:0000259" key="5">
    <source>
        <dbReference type="Pfam" id="PF00171"/>
    </source>
</evidence>
<protein>
    <submittedName>
        <fullName evidence="6">Aldehyde dehydrogenase (Acceptor)</fullName>
    </submittedName>
</protein>
<dbReference type="Gene3D" id="3.40.605.10">
    <property type="entry name" value="Aldehyde Dehydrogenase, Chain A, domain 1"/>
    <property type="match status" value="1"/>
</dbReference>
<evidence type="ECO:0000313" key="7">
    <source>
        <dbReference type="Proteomes" id="UP000295341"/>
    </source>
</evidence>
<dbReference type="InterPro" id="IPR016162">
    <property type="entry name" value="Ald_DH_N"/>
</dbReference>
<evidence type="ECO:0000313" key="6">
    <source>
        <dbReference type="EMBL" id="TDU31682.1"/>
    </source>
</evidence>
<evidence type="ECO:0000256" key="1">
    <source>
        <dbReference type="ARBA" id="ARBA00009986"/>
    </source>
</evidence>
<evidence type="ECO:0000256" key="3">
    <source>
        <dbReference type="PROSITE-ProRule" id="PRU10007"/>
    </source>
</evidence>
<gene>
    <name evidence="6" type="ORF">DFR24_1059</name>
</gene>
<dbReference type="SUPFAM" id="SSF53720">
    <property type="entry name" value="ALDH-like"/>
    <property type="match status" value="1"/>
</dbReference>
<keyword evidence="2 4" id="KW-0560">Oxidoreductase</keyword>
<evidence type="ECO:0000256" key="2">
    <source>
        <dbReference type="ARBA" id="ARBA00023002"/>
    </source>
</evidence>
<feature type="active site" evidence="3">
    <location>
        <position position="260"/>
    </location>
</feature>
<dbReference type="OrthoDB" id="9812625at2"/>
<dbReference type="FunFam" id="3.40.309.10:FF:000012">
    <property type="entry name" value="Betaine aldehyde dehydrogenase"/>
    <property type="match status" value="1"/>
</dbReference>
<dbReference type="GO" id="GO:0016620">
    <property type="term" value="F:oxidoreductase activity, acting on the aldehyde or oxo group of donors, NAD or NADP as acceptor"/>
    <property type="evidence" value="ECO:0007669"/>
    <property type="project" value="InterPro"/>
</dbReference>
<feature type="domain" description="Aldehyde dehydrogenase" evidence="5">
    <location>
        <begin position="28"/>
        <end position="487"/>
    </location>
</feature>
<dbReference type="InterPro" id="IPR016163">
    <property type="entry name" value="Ald_DH_C"/>
</dbReference>
<dbReference type="InterPro" id="IPR029510">
    <property type="entry name" value="Ald_DH_CS_GLU"/>
</dbReference>
<accession>A0A4R7PD78</accession>
<comment type="caution">
    <text evidence="6">The sequence shown here is derived from an EMBL/GenBank/DDBJ whole genome shotgun (WGS) entry which is preliminary data.</text>
</comment>
<dbReference type="EMBL" id="SOBT01000008">
    <property type="protein sequence ID" value="TDU31682.1"/>
    <property type="molecule type" value="Genomic_DNA"/>
</dbReference>